<evidence type="ECO:0000313" key="4">
    <source>
        <dbReference type="EMBL" id="GHE88761.1"/>
    </source>
</evidence>
<evidence type="ECO:0000259" key="3">
    <source>
        <dbReference type="Pfam" id="PF01593"/>
    </source>
</evidence>
<dbReference type="InterPro" id="IPR001613">
    <property type="entry name" value="Flavin_amine_oxidase"/>
</dbReference>
<dbReference type="SUPFAM" id="SSF51905">
    <property type="entry name" value="FAD/NAD(P)-binding domain"/>
    <property type="match status" value="1"/>
</dbReference>
<dbReference type="PRINTS" id="PR00757">
    <property type="entry name" value="AMINEOXDASEF"/>
</dbReference>
<gene>
    <name evidence="4" type="primary">aofH</name>
    <name evidence="4" type="ORF">GCM10017786_20970</name>
</gene>
<feature type="domain" description="Amine oxidase" evidence="3">
    <location>
        <begin position="18"/>
        <end position="427"/>
    </location>
</feature>
<sequence length="445" mass="46945">METADDGRRPVVVLGAGVAGLTAAHQLATAGVPVVVLEAGDRVGGRAYTVREGFAAGQQCDLGGELLLGPSQAITKLCAEVGVELSEPFWLWRDDTAPEELFVHGMLNEGHIVLGGEALRGERFAAVDREIRAAVRTHPPARHELVSQWVGRLDLSPDAEAALIAISHLVPYETHQIDVSGVLVETGHFTIQRIVGGSQVLPETLAKDLDVRLNSPARAVRQRRDGVEVELESGERLAGDRVIVAVPASITGALSFDPPLPANLMAALSSLQRARGGKVACQYAEGDAVRAALRQVVSSDGPVNTAFVSNQYTTEGPAVVSGFITGDDRFVLETEGAAADALDAVVEAAVGAPVTRLASRQHNWTTDPYVRSVSTYADFTGRGGAFAAQFAVPHHRVHFAGDHTDVYYQGTLEGAALSGLRAAGEVLRASESLAQKEIEAGLVRA</sequence>
<name>A0ABQ3IN95_9PSEU</name>
<dbReference type="Proteomes" id="UP000605897">
    <property type="component" value="Unassembled WGS sequence"/>
</dbReference>
<dbReference type="InterPro" id="IPR050281">
    <property type="entry name" value="Flavin_monoamine_oxidase"/>
</dbReference>
<proteinExistence type="predicted"/>
<dbReference type="InterPro" id="IPR002937">
    <property type="entry name" value="Amino_oxidase"/>
</dbReference>
<protein>
    <submittedName>
        <fullName evidence="4">Flavin-containing monoamine oxidase AofH</fullName>
    </submittedName>
</protein>
<dbReference type="Gene3D" id="3.50.50.60">
    <property type="entry name" value="FAD/NAD(P)-binding domain"/>
    <property type="match status" value="1"/>
</dbReference>
<evidence type="ECO:0000256" key="1">
    <source>
        <dbReference type="ARBA" id="ARBA00001974"/>
    </source>
</evidence>
<comment type="caution">
    <text evidence="4">The sequence shown here is derived from an EMBL/GenBank/DDBJ whole genome shotgun (WGS) entry which is preliminary data.</text>
</comment>
<dbReference type="InterPro" id="IPR036188">
    <property type="entry name" value="FAD/NAD-bd_sf"/>
</dbReference>
<dbReference type="EMBL" id="BNAU01000002">
    <property type="protein sequence ID" value="GHE88761.1"/>
    <property type="molecule type" value="Genomic_DNA"/>
</dbReference>
<keyword evidence="2" id="KW-0560">Oxidoreductase</keyword>
<evidence type="ECO:0000313" key="5">
    <source>
        <dbReference type="Proteomes" id="UP000605897"/>
    </source>
</evidence>
<reference evidence="5" key="1">
    <citation type="journal article" date="2019" name="Int. J. Syst. Evol. Microbiol.">
        <title>The Global Catalogue of Microorganisms (GCM) 10K type strain sequencing project: providing services to taxonomists for standard genome sequencing and annotation.</title>
        <authorList>
            <consortium name="The Broad Institute Genomics Platform"/>
            <consortium name="The Broad Institute Genome Sequencing Center for Infectious Disease"/>
            <person name="Wu L."/>
            <person name="Ma J."/>
        </authorList>
    </citation>
    <scope>NUCLEOTIDE SEQUENCE [LARGE SCALE GENOMIC DNA]</scope>
    <source>
        <strain evidence="5">CGMCC 4.7677</strain>
    </source>
</reference>
<dbReference type="PANTHER" id="PTHR10742:SF410">
    <property type="entry name" value="LYSINE-SPECIFIC HISTONE DEMETHYLASE 2"/>
    <property type="match status" value="1"/>
</dbReference>
<dbReference type="RefSeq" id="WP_191244316.1">
    <property type="nucleotide sequence ID" value="NZ_BNAU01000002.1"/>
</dbReference>
<accession>A0ABQ3IN95</accession>
<organism evidence="4 5">
    <name type="scientific">Amycolatopsis deserti</name>
    <dbReference type="NCBI Taxonomy" id="185696"/>
    <lineage>
        <taxon>Bacteria</taxon>
        <taxon>Bacillati</taxon>
        <taxon>Actinomycetota</taxon>
        <taxon>Actinomycetes</taxon>
        <taxon>Pseudonocardiales</taxon>
        <taxon>Pseudonocardiaceae</taxon>
        <taxon>Amycolatopsis</taxon>
    </lineage>
</organism>
<keyword evidence="5" id="KW-1185">Reference proteome</keyword>
<comment type="cofactor">
    <cofactor evidence="1">
        <name>FAD</name>
        <dbReference type="ChEBI" id="CHEBI:57692"/>
    </cofactor>
</comment>
<evidence type="ECO:0000256" key="2">
    <source>
        <dbReference type="ARBA" id="ARBA00023002"/>
    </source>
</evidence>
<dbReference type="Pfam" id="PF01593">
    <property type="entry name" value="Amino_oxidase"/>
    <property type="match status" value="1"/>
</dbReference>
<dbReference type="PANTHER" id="PTHR10742">
    <property type="entry name" value="FLAVIN MONOAMINE OXIDASE"/>
    <property type="match status" value="1"/>
</dbReference>